<dbReference type="EMBL" id="JAAIUW010000001">
    <property type="protein sequence ID" value="KAF7845344.1"/>
    <property type="molecule type" value="Genomic_DNA"/>
</dbReference>
<evidence type="ECO:0000313" key="4">
    <source>
        <dbReference type="Proteomes" id="UP000634136"/>
    </source>
</evidence>
<name>A0A834XJI6_9FABA</name>
<protein>
    <submittedName>
        <fullName evidence="3">F-box protein SKIP23-like</fullName>
    </submittedName>
</protein>
<sequence length="597" mass="70064">MGLFTAILFHRQNQKLGKCRRRATALWTSISLCPKRLKMETIEEKRERRKRKRERRKEKRRERKKRKVESEDDVDWEKNTKVESEDDVDWEKNTKVESEDDVDWEKNTKVESEDDVDWGKNTKVESEDDVNWEKNTKVESEYRDWTALPLEIVEIISKNIIKYSDYVRFRFLCKSWESRLPQTPHHLPPQLPWLMFPPSHTPNHPSLREFFDISNEKTFSFNLPFASHTSRHCGSSHGWLVYVYDTPMIVLLNPFTQARRQLPSVVTFPNVVSYDRFNRYRVIHRPIHGPGIISDISAGEMRNHFIKKVVLSANPSENGNFMAMAIVSSFTYVTHTTLAFYNGTDYSWIFLDEGLSDWCDVVFQDGRFYAVDIKGNIGVCDVQNQHFPNFYIIAITGEFPDHGQLECWNWFKQVYVHYLVFSSNELLLVSRHINRTCRRRVGTRKISEWTMSFDLYKMDWSLSQWEKVESLGDQMLFVGQNASLSFSASDWTRCLKNSIYFTDAGIITIHGAWKGTYVGASCGVRDRRLSGIYKYDSGVYKLCDGSIDRFDFYPSKKSVAYERSSAPKDCRFYGWLQGQNTESTIDPEKIFLLSEFT</sequence>
<evidence type="ECO:0000259" key="2">
    <source>
        <dbReference type="Pfam" id="PF03478"/>
    </source>
</evidence>
<dbReference type="PANTHER" id="PTHR44259:SF114">
    <property type="entry name" value="OS06G0707300 PROTEIN"/>
    <property type="match status" value="1"/>
</dbReference>
<dbReference type="InterPro" id="IPR005174">
    <property type="entry name" value="KIB1-4_b-propeller"/>
</dbReference>
<dbReference type="InterPro" id="IPR050942">
    <property type="entry name" value="F-box_BR-signaling"/>
</dbReference>
<feature type="compositionally biased region" description="Basic residues" evidence="1">
    <location>
        <begin position="48"/>
        <end position="67"/>
    </location>
</feature>
<dbReference type="Proteomes" id="UP000634136">
    <property type="component" value="Unassembled WGS sequence"/>
</dbReference>
<dbReference type="PANTHER" id="PTHR44259">
    <property type="entry name" value="OS07G0183000 PROTEIN-RELATED"/>
    <property type="match status" value="1"/>
</dbReference>
<proteinExistence type="predicted"/>
<evidence type="ECO:0000313" key="3">
    <source>
        <dbReference type="EMBL" id="KAF7845344.1"/>
    </source>
</evidence>
<keyword evidence="4" id="KW-1185">Reference proteome</keyword>
<dbReference type="AlphaFoldDB" id="A0A834XJI6"/>
<organism evidence="3 4">
    <name type="scientific">Senna tora</name>
    <dbReference type="NCBI Taxonomy" id="362788"/>
    <lineage>
        <taxon>Eukaryota</taxon>
        <taxon>Viridiplantae</taxon>
        <taxon>Streptophyta</taxon>
        <taxon>Embryophyta</taxon>
        <taxon>Tracheophyta</taxon>
        <taxon>Spermatophyta</taxon>
        <taxon>Magnoliopsida</taxon>
        <taxon>eudicotyledons</taxon>
        <taxon>Gunneridae</taxon>
        <taxon>Pentapetalae</taxon>
        <taxon>rosids</taxon>
        <taxon>fabids</taxon>
        <taxon>Fabales</taxon>
        <taxon>Fabaceae</taxon>
        <taxon>Caesalpinioideae</taxon>
        <taxon>Cassia clade</taxon>
        <taxon>Senna</taxon>
    </lineage>
</organism>
<feature type="domain" description="KIB1-4 beta-propeller" evidence="2">
    <location>
        <begin position="210"/>
        <end position="525"/>
    </location>
</feature>
<dbReference type="Pfam" id="PF03478">
    <property type="entry name" value="Beta-prop_KIB1-4"/>
    <property type="match status" value="1"/>
</dbReference>
<accession>A0A834XJI6</accession>
<feature type="region of interest" description="Disordered" evidence="1">
    <location>
        <begin position="48"/>
        <end position="75"/>
    </location>
</feature>
<dbReference type="OrthoDB" id="1337467at2759"/>
<gene>
    <name evidence="3" type="ORF">G2W53_002249</name>
</gene>
<reference evidence="3" key="1">
    <citation type="submission" date="2020-09" db="EMBL/GenBank/DDBJ databases">
        <title>Genome-Enabled Discovery of Anthraquinone Biosynthesis in Senna tora.</title>
        <authorList>
            <person name="Kang S.-H."/>
            <person name="Pandey R.P."/>
            <person name="Lee C.-M."/>
            <person name="Sim J.-S."/>
            <person name="Jeong J.-T."/>
            <person name="Choi B.-S."/>
            <person name="Jung M."/>
            <person name="Ginzburg D."/>
            <person name="Zhao K."/>
            <person name="Won S.Y."/>
            <person name="Oh T.-J."/>
            <person name="Yu Y."/>
            <person name="Kim N.-H."/>
            <person name="Lee O.R."/>
            <person name="Lee T.-H."/>
            <person name="Bashyal P."/>
            <person name="Kim T.-S."/>
            <person name="Lee W.-H."/>
            <person name="Kawkins C."/>
            <person name="Kim C.-K."/>
            <person name="Kim J.S."/>
            <person name="Ahn B.O."/>
            <person name="Rhee S.Y."/>
            <person name="Sohng J.K."/>
        </authorList>
    </citation>
    <scope>NUCLEOTIDE SEQUENCE</scope>
    <source>
        <tissue evidence="3">Leaf</tissue>
    </source>
</reference>
<evidence type="ECO:0000256" key="1">
    <source>
        <dbReference type="SAM" id="MobiDB-lite"/>
    </source>
</evidence>
<comment type="caution">
    <text evidence="3">The sequence shown here is derived from an EMBL/GenBank/DDBJ whole genome shotgun (WGS) entry which is preliminary data.</text>
</comment>